<accession>A0A810L8R5</accession>
<gene>
    <name evidence="2" type="ORF">Asera_60380</name>
</gene>
<keyword evidence="3" id="KW-1185">Reference proteome</keyword>
<evidence type="ECO:0000313" key="2">
    <source>
        <dbReference type="EMBL" id="BCJ31930.1"/>
    </source>
</evidence>
<feature type="compositionally biased region" description="Polar residues" evidence="1">
    <location>
        <begin position="22"/>
        <end position="33"/>
    </location>
</feature>
<feature type="region of interest" description="Disordered" evidence="1">
    <location>
        <begin position="56"/>
        <end position="88"/>
    </location>
</feature>
<protein>
    <submittedName>
        <fullName evidence="2">Uncharacterized protein</fullName>
    </submittedName>
</protein>
<reference evidence="2" key="1">
    <citation type="submission" date="2020-08" db="EMBL/GenBank/DDBJ databases">
        <title>Whole genome shotgun sequence of Actinocatenispora sera NBRC 101916.</title>
        <authorList>
            <person name="Komaki H."/>
            <person name="Tamura T."/>
        </authorList>
    </citation>
    <scope>NUCLEOTIDE SEQUENCE</scope>
    <source>
        <strain evidence="2">NBRC 101916</strain>
    </source>
</reference>
<organism evidence="2 3">
    <name type="scientific">Actinocatenispora sera</name>
    <dbReference type="NCBI Taxonomy" id="390989"/>
    <lineage>
        <taxon>Bacteria</taxon>
        <taxon>Bacillati</taxon>
        <taxon>Actinomycetota</taxon>
        <taxon>Actinomycetes</taxon>
        <taxon>Micromonosporales</taxon>
        <taxon>Micromonosporaceae</taxon>
        <taxon>Actinocatenispora</taxon>
    </lineage>
</organism>
<dbReference type="Proteomes" id="UP000680750">
    <property type="component" value="Chromosome"/>
</dbReference>
<feature type="region of interest" description="Disordered" evidence="1">
    <location>
        <begin position="1"/>
        <end position="36"/>
    </location>
</feature>
<sequence>MNSASQGLPRRIHRRRGATTRSQGTPSGHNVPTTGLYEHMFEVHVQHVIRERYSTPTTRAKLSKTPGFPQVRCPGPEQRDNADNSSSM</sequence>
<name>A0A810L8R5_9ACTN</name>
<evidence type="ECO:0000256" key="1">
    <source>
        <dbReference type="SAM" id="MobiDB-lite"/>
    </source>
</evidence>
<dbReference type="AlphaFoldDB" id="A0A810L8R5"/>
<evidence type="ECO:0000313" key="3">
    <source>
        <dbReference type="Proteomes" id="UP000680750"/>
    </source>
</evidence>
<dbReference type="EMBL" id="AP023354">
    <property type="protein sequence ID" value="BCJ31930.1"/>
    <property type="molecule type" value="Genomic_DNA"/>
</dbReference>
<dbReference type="KEGG" id="aser:Asera_60380"/>
<proteinExistence type="predicted"/>